<keyword evidence="3" id="KW-0597">Phosphoprotein</keyword>
<dbReference type="InterPro" id="IPR036890">
    <property type="entry name" value="HATPase_C_sf"/>
</dbReference>
<proteinExistence type="predicted"/>
<keyword evidence="9" id="KW-1133">Transmembrane helix</keyword>
<dbReference type="AlphaFoldDB" id="A0A328AD07"/>
<feature type="region of interest" description="Disordered" evidence="8">
    <location>
        <begin position="561"/>
        <end position="581"/>
    </location>
</feature>
<comment type="catalytic activity">
    <reaction evidence="1">
        <text>ATP + protein L-histidine = ADP + protein N-phospho-L-histidine.</text>
        <dbReference type="EC" id="2.7.13.3"/>
    </reaction>
</comment>
<dbReference type="EC" id="2.7.13.3" evidence="2"/>
<keyword evidence="9" id="KW-0472">Membrane</keyword>
<evidence type="ECO:0000256" key="3">
    <source>
        <dbReference type="ARBA" id="ARBA00022553"/>
    </source>
</evidence>
<evidence type="ECO:0000256" key="5">
    <source>
        <dbReference type="ARBA" id="ARBA00022741"/>
    </source>
</evidence>
<name>A0A328AD07_9CAUL</name>
<dbReference type="PANTHER" id="PTHR41523:SF7">
    <property type="entry name" value="HISTIDINE KINASE"/>
    <property type="match status" value="1"/>
</dbReference>
<comment type="caution">
    <text evidence="11">The sequence shown here is derived from an EMBL/GenBank/DDBJ whole genome shotgun (WGS) entry which is preliminary data.</text>
</comment>
<keyword evidence="7" id="KW-0067">ATP-binding</keyword>
<reference evidence="12" key="1">
    <citation type="submission" date="2018-05" db="EMBL/GenBank/DDBJ databases">
        <authorList>
            <person name="Li X."/>
        </authorList>
    </citation>
    <scope>NUCLEOTIDE SEQUENCE [LARGE SCALE GENOMIC DNA]</scope>
    <source>
        <strain evidence="12">YIM 73061</strain>
    </source>
</reference>
<feature type="domain" description="Signal transduction histidine kinase HWE region" evidence="10">
    <location>
        <begin position="377"/>
        <end position="453"/>
    </location>
</feature>
<evidence type="ECO:0000256" key="1">
    <source>
        <dbReference type="ARBA" id="ARBA00000085"/>
    </source>
</evidence>
<dbReference type="OrthoDB" id="341208at2"/>
<evidence type="ECO:0000259" key="10">
    <source>
        <dbReference type="SMART" id="SM00911"/>
    </source>
</evidence>
<dbReference type="GO" id="GO:0004673">
    <property type="term" value="F:protein histidine kinase activity"/>
    <property type="evidence" value="ECO:0007669"/>
    <property type="project" value="UniProtKB-EC"/>
</dbReference>
<feature type="transmembrane region" description="Helical" evidence="9">
    <location>
        <begin position="24"/>
        <end position="46"/>
    </location>
</feature>
<gene>
    <name evidence="11" type="ORF">DJ018_10945</name>
</gene>
<evidence type="ECO:0000256" key="8">
    <source>
        <dbReference type="SAM" id="MobiDB-lite"/>
    </source>
</evidence>
<keyword evidence="4" id="KW-0808">Transferase</keyword>
<dbReference type="CDD" id="cd18774">
    <property type="entry name" value="PDC2_HK_sensor"/>
    <property type="match status" value="1"/>
</dbReference>
<keyword evidence="5" id="KW-0547">Nucleotide-binding</keyword>
<evidence type="ECO:0000256" key="6">
    <source>
        <dbReference type="ARBA" id="ARBA00022777"/>
    </source>
</evidence>
<evidence type="ECO:0000256" key="4">
    <source>
        <dbReference type="ARBA" id="ARBA00022679"/>
    </source>
</evidence>
<dbReference type="GO" id="GO:0005524">
    <property type="term" value="F:ATP binding"/>
    <property type="evidence" value="ECO:0007669"/>
    <property type="project" value="UniProtKB-KW"/>
</dbReference>
<evidence type="ECO:0000256" key="7">
    <source>
        <dbReference type="ARBA" id="ARBA00022840"/>
    </source>
</evidence>
<dbReference type="Pfam" id="PF07536">
    <property type="entry name" value="HWE_HK"/>
    <property type="match status" value="1"/>
</dbReference>
<keyword evidence="9" id="KW-0812">Transmembrane</keyword>
<keyword evidence="6" id="KW-0418">Kinase</keyword>
<evidence type="ECO:0000256" key="2">
    <source>
        <dbReference type="ARBA" id="ARBA00012438"/>
    </source>
</evidence>
<dbReference type="SMART" id="SM00911">
    <property type="entry name" value="HWE_HK"/>
    <property type="match status" value="1"/>
</dbReference>
<evidence type="ECO:0000313" key="12">
    <source>
        <dbReference type="Proteomes" id="UP000249725"/>
    </source>
</evidence>
<keyword evidence="12" id="KW-1185">Reference proteome</keyword>
<dbReference type="Gene3D" id="3.30.565.10">
    <property type="entry name" value="Histidine kinase-like ATPase, C-terminal domain"/>
    <property type="match status" value="1"/>
</dbReference>
<dbReference type="InterPro" id="IPR011102">
    <property type="entry name" value="Sig_transdc_His_kinase_HWE"/>
</dbReference>
<protein>
    <recommendedName>
        <fullName evidence="2">histidine kinase</fullName>
        <ecNumber evidence="2">2.7.13.3</ecNumber>
    </recommendedName>
</protein>
<dbReference type="PANTHER" id="PTHR41523">
    <property type="entry name" value="TWO-COMPONENT SYSTEM SENSOR PROTEIN"/>
    <property type="match status" value="1"/>
</dbReference>
<evidence type="ECO:0000256" key="9">
    <source>
        <dbReference type="SAM" id="Phobius"/>
    </source>
</evidence>
<evidence type="ECO:0000313" key="11">
    <source>
        <dbReference type="EMBL" id="RAK52703.1"/>
    </source>
</evidence>
<sequence>MRLALPRRQAVISRTRMQLPLRRWLLLMSGAALAPVLVLTVVLLLARYQESAARFEADLVSRTRGLALEGESLLSQDSARLEALSVRRTLQSGDFRGFEAELRDAARGAPGWFVLLAEDQGQVINTRLPPGGALPPAGGFPQSAWQELQAGRTRISGVTLGKLSAEPIVAIDTPAVIGSKLYALSYIQPARRFVPFIRAKVREPGRIAVILDQQGRIVARSANAERTIGGSATPDLTRAVRVRSEGVIRSRTLEGLPSILAFSRAPSGWTFVVAAPQSELTTAAWQGVAVAAAQLLLLLATALGATAFFSRRIARDLQNLEAAAAALGEGQQVRERSTGLAETQRVHDALTSASARLLRHDAEQKQALERQSTLVNELNHRVKNTLATVQALARQARKEAAGEASLDGFEHRLMALARAHDLLTANSWQSTDLRDLARSVLAPHRGISFSGPSFALSSYAAVSLVLVLHELATNAAKYGALASGGRVVLEWAVDHARPSLDATWTESGLTKPEPTGAEGFGSRLIRASIERELQGSLERTWGERGVTYRFRLPLTERLTGHAGVPEVSTRASGAGPIPNGR</sequence>
<accession>A0A328AD07</accession>
<dbReference type="Proteomes" id="UP000249725">
    <property type="component" value="Unassembled WGS sequence"/>
</dbReference>
<organism evidence="11 12">
    <name type="scientific">Phenylobacterium deserti</name>
    <dbReference type="NCBI Taxonomy" id="1914756"/>
    <lineage>
        <taxon>Bacteria</taxon>
        <taxon>Pseudomonadati</taxon>
        <taxon>Pseudomonadota</taxon>
        <taxon>Alphaproteobacteria</taxon>
        <taxon>Caulobacterales</taxon>
        <taxon>Caulobacteraceae</taxon>
        <taxon>Phenylobacterium</taxon>
    </lineage>
</organism>
<dbReference type="EMBL" id="QFYR01000002">
    <property type="protein sequence ID" value="RAK52703.1"/>
    <property type="molecule type" value="Genomic_DNA"/>
</dbReference>